<feature type="transmembrane region" description="Helical" evidence="5">
    <location>
        <begin position="103"/>
        <end position="126"/>
    </location>
</feature>
<keyword evidence="4 5" id="KW-0472">Membrane</keyword>
<evidence type="ECO:0000256" key="3">
    <source>
        <dbReference type="ARBA" id="ARBA00022989"/>
    </source>
</evidence>
<evidence type="ECO:0008006" key="7">
    <source>
        <dbReference type="Google" id="ProtNLM"/>
    </source>
</evidence>
<keyword evidence="3 5" id="KW-1133">Transmembrane helix</keyword>
<evidence type="ECO:0000313" key="6">
    <source>
        <dbReference type="EMBL" id="SVA91530.1"/>
    </source>
</evidence>
<proteinExistence type="predicted"/>
<accession>A0A381ZQM3</accession>
<feature type="transmembrane region" description="Helical" evidence="5">
    <location>
        <begin position="63"/>
        <end position="83"/>
    </location>
</feature>
<feature type="transmembrane region" description="Helical" evidence="5">
    <location>
        <begin position="32"/>
        <end position="51"/>
    </location>
</feature>
<evidence type="ECO:0000256" key="2">
    <source>
        <dbReference type="ARBA" id="ARBA00022692"/>
    </source>
</evidence>
<dbReference type="AlphaFoldDB" id="A0A381ZQM3"/>
<organism evidence="6">
    <name type="scientific">marine metagenome</name>
    <dbReference type="NCBI Taxonomy" id="408172"/>
    <lineage>
        <taxon>unclassified sequences</taxon>
        <taxon>metagenomes</taxon>
        <taxon>ecological metagenomes</taxon>
    </lineage>
</organism>
<protein>
    <recommendedName>
        <fullName evidence="7">CvpA family protein</fullName>
    </recommendedName>
</protein>
<dbReference type="PANTHER" id="PTHR37306:SF1">
    <property type="entry name" value="COLICIN V PRODUCTION PROTEIN"/>
    <property type="match status" value="1"/>
</dbReference>
<name>A0A381ZQM3_9ZZZZ</name>
<evidence type="ECO:0000256" key="5">
    <source>
        <dbReference type="SAM" id="Phobius"/>
    </source>
</evidence>
<gene>
    <name evidence="6" type="ORF">METZ01_LOCUS144384</name>
</gene>
<dbReference type="GO" id="GO:0016020">
    <property type="term" value="C:membrane"/>
    <property type="evidence" value="ECO:0007669"/>
    <property type="project" value="UniProtKB-SubCell"/>
</dbReference>
<sequence>MSWFLDGLAIFFMVYSGVVGFKRGFIEELGRLIGLLLAVVIAISNSTSLFIQLNGMINMDEWIGIFLSFSLLFSATLIAARVLTKLVHIALLSKSNQLMNHSMGFLFGTMKGFFVIIIFTWFIAILPLRKWSTIIRENSRFVGIGNQFRSSLVSFFNWEDPISLSESYLRQLTEP</sequence>
<feature type="transmembrane region" description="Helical" evidence="5">
    <location>
        <begin position="7"/>
        <end position="26"/>
    </location>
</feature>
<dbReference type="Pfam" id="PF02674">
    <property type="entry name" value="Colicin_V"/>
    <property type="match status" value="1"/>
</dbReference>
<dbReference type="InterPro" id="IPR003825">
    <property type="entry name" value="Colicin-V_CvpA"/>
</dbReference>
<dbReference type="EMBL" id="UINC01022265">
    <property type="protein sequence ID" value="SVA91530.1"/>
    <property type="molecule type" value="Genomic_DNA"/>
</dbReference>
<keyword evidence="2 5" id="KW-0812">Transmembrane</keyword>
<dbReference type="PANTHER" id="PTHR37306">
    <property type="entry name" value="COLICIN V PRODUCTION PROTEIN"/>
    <property type="match status" value="1"/>
</dbReference>
<evidence type="ECO:0000256" key="1">
    <source>
        <dbReference type="ARBA" id="ARBA00004141"/>
    </source>
</evidence>
<reference evidence="6" key="1">
    <citation type="submission" date="2018-05" db="EMBL/GenBank/DDBJ databases">
        <authorList>
            <person name="Lanie J.A."/>
            <person name="Ng W.-L."/>
            <person name="Kazmierczak K.M."/>
            <person name="Andrzejewski T.M."/>
            <person name="Davidsen T.M."/>
            <person name="Wayne K.J."/>
            <person name="Tettelin H."/>
            <person name="Glass J.I."/>
            <person name="Rusch D."/>
            <person name="Podicherti R."/>
            <person name="Tsui H.-C.T."/>
            <person name="Winkler M.E."/>
        </authorList>
    </citation>
    <scope>NUCLEOTIDE SEQUENCE</scope>
</reference>
<evidence type="ECO:0000256" key="4">
    <source>
        <dbReference type="ARBA" id="ARBA00023136"/>
    </source>
</evidence>
<dbReference type="GO" id="GO:0009403">
    <property type="term" value="P:toxin biosynthetic process"/>
    <property type="evidence" value="ECO:0007669"/>
    <property type="project" value="InterPro"/>
</dbReference>
<comment type="subcellular location">
    <subcellularLocation>
        <location evidence="1">Membrane</location>
        <topology evidence="1">Multi-pass membrane protein</topology>
    </subcellularLocation>
</comment>